<protein>
    <submittedName>
        <fullName evidence="1">Uncharacterized protein</fullName>
    </submittedName>
</protein>
<reference evidence="1 2" key="1">
    <citation type="submission" date="2018-01" db="EMBL/GenBank/DDBJ databases">
        <title>Twenty Corynebacterium bovis Genomes.</title>
        <authorList>
            <person name="Gulvik C.A."/>
        </authorList>
    </citation>
    <scope>NUCLEOTIDE SEQUENCE [LARGE SCALE GENOMIC DNA]</scope>
    <source>
        <strain evidence="1 2">16-2004</strain>
    </source>
</reference>
<evidence type="ECO:0000313" key="2">
    <source>
        <dbReference type="Proteomes" id="UP000278422"/>
    </source>
</evidence>
<gene>
    <name evidence="1" type="ORF">CXF42_00245</name>
</gene>
<accession>A0A426Q7C4</accession>
<proteinExistence type="predicted"/>
<dbReference type="AlphaFoldDB" id="A0A426Q7C4"/>
<name>A0A426Q7C4_9CORY</name>
<dbReference type="Proteomes" id="UP000278422">
    <property type="component" value="Unassembled WGS sequence"/>
</dbReference>
<dbReference type="EMBL" id="PQNQ01000001">
    <property type="protein sequence ID" value="RRQ05602.1"/>
    <property type="molecule type" value="Genomic_DNA"/>
</dbReference>
<organism evidence="1 2">
    <name type="scientific">Corynebacterium bovis</name>
    <dbReference type="NCBI Taxonomy" id="36808"/>
    <lineage>
        <taxon>Bacteria</taxon>
        <taxon>Bacillati</taxon>
        <taxon>Actinomycetota</taxon>
        <taxon>Actinomycetes</taxon>
        <taxon>Mycobacteriales</taxon>
        <taxon>Corynebacteriaceae</taxon>
        <taxon>Corynebacterium</taxon>
    </lineage>
</organism>
<sequence length="64" mass="7247">MWWCVARRAGLQVLCPGMIQQGWALGPDSGVAEGGDLRMYRWRDGVSVSVFDYLRRWGDGLDVM</sequence>
<comment type="caution">
    <text evidence="1">The sequence shown here is derived from an EMBL/GenBank/DDBJ whole genome shotgun (WGS) entry which is preliminary data.</text>
</comment>
<evidence type="ECO:0000313" key="1">
    <source>
        <dbReference type="EMBL" id="RRQ05602.1"/>
    </source>
</evidence>
<keyword evidence="2" id="KW-1185">Reference proteome</keyword>